<evidence type="ECO:0000313" key="4">
    <source>
        <dbReference type="Proteomes" id="UP001470230"/>
    </source>
</evidence>
<dbReference type="EMBL" id="JAPFFF010000008">
    <property type="protein sequence ID" value="KAK8885172.1"/>
    <property type="molecule type" value="Genomic_DNA"/>
</dbReference>
<comment type="caution">
    <text evidence="3">The sequence shown here is derived from an EMBL/GenBank/DDBJ whole genome shotgun (WGS) entry which is preliminary data.</text>
</comment>
<accession>A0ABR2K250</accession>
<sequence>MIFTILLTLVYCDSKIDTSIIYMSWEGNWSISHEKILTENQGSNPKIHINDYWAKVTKNKIGEFTVEIYESPNSTNLVFNNLSVVFKNNNILINDGMASYTYTYCIELLTILSISGKYQHYTFNLAVAAYSRYQLSVFDSENQEWHFFNMIKDMERRDPTWFEEKFWLYFGYAFLCIFMFILYNFAFNRYTKLADEAQVKREQEKKLPNKEFEDVLTPGYVKKRTPMTYGNTD</sequence>
<feature type="transmembrane region" description="Helical" evidence="1">
    <location>
        <begin position="166"/>
        <end position="186"/>
    </location>
</feature>
<name>A0ABR2K250_9EUKA</name>
<protein>
    <recommendedName>
        <fullName evidence="5">Signal sequence receptor subunit alpha</fullName>
    </recommendedName>
</protein>
<keyword evidence="2" id="KW-0732">Signal</keyword>
<evidence type="ECO:0000313" key="3">
    <source>
        <dbReference type="EMBL" id="KAK8885172.1"/>
    </source>
</evidence>
<evidence type="ECO:0008006" key="5">
    <source>
        <dbReference type="Google" id="ProtNLM"/>
    </source>
</evidence>
<dbReference type="Proteomes" id="UP001470230">
    <property type="component" value="Unassembled WGS sequence"/>
</dbReference>
<keyword evidence="1" id="KW-0812">Transmembrane</keyword>
<keyword evidence="4" id="KW-1185">Reference proteome</keyword>
<keyword evidence="1" id="KW-0472">Membrane</keyword>
<evidence type="ECO:0000256" key="1">
    <source>
        <dbReference type="SAM" id="Phobius"/>
    </source>
</evidence>
<feature type="signal peptide" evidence="2">
    <location>
        <begin position="1"/>
        <end position="18"/>
    </location>
</feature>
<evidence type="ECO:0000256" key="2">
    <source>
        <dbReference type="SAM" id="SignalP"/>
    </source>
</evidence>
<proteinExistence type="predicted"/>
<keyword evidence="1" id="KW-1133">Transmembrane helix</keyword>
<gene>
    <name evidence="3" type="ORF">M9Y10_044301</name>
</gene>
<feature type="chain" id="PRO_5045163158" description="Signal sequence receptor subunit alpha" evidence="2">
    <location>
        <begin position="19"/>
        <end position="233"/>
    </location>
</feature>
<organism evidence="3 4">
    <name type="scientific">Tritrichomonas musculus</name>
    <dbReference type="NCBI Taxonomy" id="1915356"/>
    <lineage>
        <taxon>Eukaryota</taxon>
        <taxon>Metamonada</taxon>
        <taxon>Parabasalia</taxon>
        <taxon>Tritrichomonadida</taxon>
        <taxon>Tritrichomonadidae</taxon>
        <taxon>Tritrichomonas</taxon>
    </lineage>
</organism>
<reference evidence="3 4" key="1">
    <citation type="submission" date="2024-04" db="EMBL/GenBank/DDBJ databases">
        <title>Tritrichomonas musculus Genome.</title>
        <authorList>
            <person name="Alves-Ferreira E."/>
            <person name="Grigg M."/>
            <person name="Lorenzi H."/>
            <person name="Galac M."/>
        </authorList>
    </citation>
    <scope>NUCLEOTIDE SEQUENCE [LARGE SCALE GENOMIC DNA]</scope>
    <source>
        <strain evidence="3 4">EAF2021</strain>
    </source>
</reference>